<protein>
    <recommendedName>
        <fullName evidence="3">Sporulation protein Cse60</fullName>
    </recommendedName>
</protein>
<accession>A0ABX3ERX1</accession>
<dbReference type="Pfam" id="PF10957">
    <property type="entry name" value="Spore_Cse60"/>
    <property type="match status" value="1"/>
</dbReference>
<evidence type="ECO:0000313" key="2">
    <source>
        <dbReference type="Proteomes" id="UP000186058"/>
    </source>
</evidence>
<keyword evidence="2" id="KW-1185">Reference proteome</keyword>
<dbReference type="InterPro" id="IPR020296">
    <property type="entry name" value="Spore_Cse60"/>
</dbReference>
<organism evidence="1 2">
    <name type="scientific">Paenibacillus helianthi</name>
    <dbReference type="NCBI Taxonomy" id="1349432"/>
    <lineage>
        <taxon>Bacteria</taxon>
        <taxon>Bacillati</taxon>
        <taxon>Bacillota</taxon>
        <taxon>Bacilli</taxon>
        <taxon>Bacillales</taxon>
        <taxon>Paenibacillaceae</taxon>
        <taxon>Paenibacillus</taxon>
    </lineage>
</organism>
<dbReference type="EMBL" id="LVWI01000014">
    <property type="protein sequence ID" value="OKP89627.1"/>
    <property type="molecule type" value="Genomic_DNA"/>
</dbReference>
<sequence length="67" mass="7364">MAYYAVEAFEAQNITELSDMIDEFISAMVQGQLIDIKYQVVPTAVTTNSVHGVGSDSKYTALVIFTK</sequence>
<name>A0ABX3ERX1_9BACL</name>
<comment type="caution">
    <text evidence="1">The sequence shown here is derived from an EMBL/GenBank/DDBJ whole genome shotgun (WGS) entry which is preliminary data.</text>
</comment>
<proteinExistence type="predicted"/>
<dbReference type="RefSeq" id="WP_074083779.1">
    <property type="nucleotide sequence ID" value="NZ_LVWI01000014.1"/>
</dbReference>
<reference evidence="1 2" key="1">
    <citation type="submission" date="2016-03" db="EMBL/GenBank/DDBJ databases">
        <authorList>
            <person name="Sant'Anna F.H."/>
            <person name="Ambrosini A."/>
            <person name="Souza R."/>
            <person name="Bach E."/>
            <person name="Fernandes G."/>
            <person name="Balsanelli E."/>
            <person name="Baura V.A."/>
            <person name="Souza E.M."/>
            <person name="Passaglia L."/>
        </authorList>
    </citation>
    <scope>NUCLEOTIDE SEQUENCE [LARGE SCALE GENOMIC DNA]</scope>
    <source>
        <strain evidence="1 2">P26E</strain>
    </source>
</reference>
<dbReference type="Proteomes" id="UP000186058">
    <property type="component" value="Unassembled WGS sequence"/>
</dbReference>
<evidence type="ECO:0000313" key="1">
    <source>
        <dbReference type="EMBL" id="OKP89627.1"/>
    </source>
</evidence>
<evidence type="ECO:0008006" key="3">
    <source>
        <dbReference type="Google" id="ProtNLM"/>
    </source>
</evidence>
<gene>
    <name evidence="1" type="ORF">A3844_06530</name>
</gene>